<comment type="similarity">
    <text evidence="1">Belongs to the AHA1 family.</text>
</comment>
<reference evidence="3 4" key="1">
    <citation type="journal article" date="2015" name="Int. J. Syst. Evol. Microbiol.">
        <title>Aestuariivita atlantica sp. nov., isolated from deep sea sediment of the Atlantic Ocean.</title>
        <authorList>
            <person name="Li G."/>
            <person name="Lai Q."/>
            <person name="Du Y."/>
            <person name="Liu X."/>
            <person name="Sun F."/>
            <person name="Shao Z."/>
        </authorList>
    </citation>
    <scope>NUCLEOTIDE SEQUENCE [LARGE SCALE GENOMIC DNA]</scope>
    <source>
        <strain evidence="3 4">22II-S11-z3</strain>
    </source>
</reference>
<comment type="caution">
    <text evidence="3">The sequence shown here is derived from an EMBL/GenBank/DDBJ whole genome shotgun (WGS) entry which is preliminary data.</text>
</comment>
<dbReference type="Pfam" id="PF08327">
    <property type="entry name" value="AHSA1"/>
    <property type="match status" value="1"/>
</dbReference>
<gene>
    <name evidence="3" type="ORF">ATO11_09615</name>
</gene>
<dbReference type="STRING" id="1317121.ATO11_09615"/>
<dbReference type="InterPro" id="IPR023393">
    <property type="entry name" value="START-like_dom_sf"/>
</dbReference>
<feature type="domain" description="Activator of Hsp90 ATPase homologue 1/2-like C-terminal" evidence="2">
    <location>
        <begin position="12"/>
        <end position="145"/>
    </location>
</feature>
<dbReference type="Proteomes" id="UP000036938">
    <property type="component" value="Unassembled WGS sequence"/>
</dbReference>
<evidence type="ECO:0000313" key="4">
    <source>
        <dbReference type="Proteomes" id="UP000036938"/>
    </source>
</evidence>
<dbReference type="InterPro" id="IPR013538">
    <property type="entry name" value="ASHA1/2-like_C"/>
</dbReference>
<sequence>MLDPVRVETVVDATPEQAFDAFTRHMAAWWPLDTHSMSAGRLKSPARTVTVALHEGGEIVEVDAEGGRHVWGVIRTWAPPEQLAFSWFVGRTPKEATHVTVHFAPTDDGRCAVTLVHDNWEALGYQAGSIRDGYVSGWGAILGRLFRDHVAGTAG</sequence>
<evidence type="ECO:0000313" key="3">
    <source>
        <dbReference type="EMBL" id="KNG93478.1"/>
    </source>
</evidence>
<dbReference type="Gene3D" id="3.30.530.20">
    <property type="match status" value="1"/>
</dbReference>
<keyword evidence="4" id="KW-1185">Reference proteome</keyword>
<dbReference type="RefSeq" id="WP_050530660.1">
    <property type="nucleotide sequence ID" value="NZ_AQQZ01000004.1"/>
</dbReference>
<accession>A0A0L1JQ20</accession>
<dbReference type="SUPFAM" id="SSF55961">
    <property type="entry name" value="Bet v1-like"/>
    <property type="match status" value="1"/>
</dbReference>
<protein>
    <recommendedName>
        <fullName evidence="2">Activator of Hsp90 ATPase homologue 1/2-like C-terminal domain-containing protein</fullName>
    </recommendedName>
</protein>
<organism evidence="3 4">
    <name type="scientific">Pseudaestuariivita atlantica</name>
    <dbReference type="NCBI Taxonomy" id="1317121"/>
    <lineage>
        <taxon>Bacteria</taxon>
        <taxon>Pseudomonadati</taxon>
        <taxon>Pseudomonadota</taxon>
        <taxon>Alphaproteobacteria</taxon>
        <taxon>Rhodobacterales</taxon>
        <taxon>Paracoccaceae</taxon>
        <taxon>Pseudaestuariivita</taxon>
    </lineage>
</organism>
<proteinExistence type="inferred from homology"/>
<evidence type="ECO:0000256" key="1">
    <source>
        <dbReference type="ARBA" id="ARBA00006817"/>
    </source>
</evidence>
<dbReference type="AlphaFoldDB" id="A0A0L1JQ20"/>
<dbReference type="EMBL" id="AQQZ01000004">
    <property type="protein sequence ID" value="KNG93478.1"/>
    <property type="molecule type" value="Genomic_DNA"/>
</dbReference>
<dbReference type="OrthoDB" id="793407at2"/>
<name>A0A0L1JQ20_9RHOB</name>
<evidence type="ECO:0000259" key="2">
    <source>
        <dbReference type="Pfam" id="PF08327"/>
    </source>
</evidence>